<feature type="region of interest" description="Disordered" evidence="9">
    <location>
        <begin position="23"/>
        <end position="184"/>
    </location>
</feature>
<evidence type="ECO:0000256" key="11">
    <source>
        <dbReference type="SAM" id="SignalP"/>
    </source>
</evidence>
<evidence type="ECO:0000256" key="8">
    <source>
        <dbReference type="PROSITE-ProRule" id="PRU00740"/>
    </source>
</evidence>
<dbReference type="PRINTS" id="PR00336">
    <property type="entry name" value="LYSASSOCTDMP"/>
</dbReference>
<comment type="subcellular location">
    <subcellularLocation>
        <location evidence="1">Endosome membrane</location>
        <topology evidence="1">Single-pass type I membrane protein</topology>
    </subcellularLocation>
    <subcellularLocation>
        <location evidence="8">Lysosome membrane</location>
        <topology evidence="8">Single-pass type I membrane protein</topology>
    </subcellularLocation>
</comment>
<dbReference type="GO" id="GO:0072594">
    <property type="term" value="P:establishment of protein localization to organelle"/>
    <property type="evidence" value="ECO:0007669"/>
    <property type="project" value="TreeGrafter"/>
</dbReference>
<name>A0AAN8M5A4_9TELE</name>
<keyword evidence="3 11" id="KW-0732">Signal</keyword>
<keyword evidence="4" id="KW-0967">Endosome</keyword>
<keyword evidence="8" id="KW-0458">Lysosome</keyword>
<dbReference type="InterPro" id="IPR048528">
    <property type="entry name" value="Lamp2-like_luminal"/>
</dbReference>
<dbReference type="AlphaFoldDB" id="A0AAN8M5A4"/>
<feature type="compositionally biased region" description="Pro residues" evidence="9">
    <location>
        <begin position="168"/>
        <end position="178"/>
    </location>
</feature>
<evidence type="ECO:0000313" key="14">
    <source>
        <dbReference type="Proteomes" id="UP001356427"/>
    </source>
</evidence>
<keyword evidence="7" id="KW-0325">Glycoprotein</keyword>
<evidence type="ECO:0000256" key="9">
    <source>
        <dbReference type="SAM" id="MobiDB-lite"/>
    </source>
</evidence>
<keyword evidence="5 10" id="KW-1133">Transmembrane helix</keyword>
<feature type="compositionally biased region" description="Low complexity" evidence="9">
    <location>
        <begin position="43"/>
        <end position="167"/>
    </location>
</feature>
<feature type="chain" id="PRO_5042987334" description="Lysosome-associated membrane glycoprotein 2-like luminal domain-containing protein" evidence="11">
    <location>
        <begin position="22"/>
        <end position="382"/>
    </location>
</feature>
<dbReference type="PANTHER" id="PTHR11506:SF2">
    <property type="entry name" value="MACROSIALIN"/>
    <property type="match status" value="1"/>
</dbReference>
<keyword evidence="6 8" id="KW-0472">Membrane</keyword>
<dbReference type="Proteomes" id="UP001356427">
    <property type="component" value="Unassembled WGS sequence"/>
</dbReference>
<keyword evidence="8" id="KW-1015">Disulfide bond</keyword>
<reference evidence="13 14" key="1">
    <citation type="submission" date="2021-04" db="EMBL/GenBank/DDBJ databases">
        <authorList>
            <person name="De Guttry C."/>
            <person name="Zahm M."/>
            <person name="Klopp C."/>
            <person name="Cabau C."/>
            <person name="Louis A."/>
            <person name="Berthelot C."/>
            <person name="Parey E."/>
            <person name="Roest Crollius H."/>
            <person name="Montfort J."/>
            <person name="Robinson-Rechavi M."/>
            <person name="Bucao C."/>
            <person name="Bouchez O."/>
            <person name="Gislard M."/>
            <person name="Lluch J."/>
            <person name="Milhes M."/>
            <person name="Lampietro C."/>
            <person name="Lopez Roques C."/>
            <person name="Donnadieu C."/>
            <person name="Braasch I."/>
            <person name="Desvignes T."/>
            <person name="Postlethwait J."/>
            <person name="Bobe J."/>
            <person name="Wedekind C."/>
            <person name="Guiguen Y."/>
        </authorList>
    </citation>
    <scope>NUCLEOTIDE SEQUENCE [LARGE SCALE GENOMIC DNA]</scope>
    <source>
        <strain evidence="13">Cs_M1</strain>
        <tissue evidence="13">Blood</tissue>
    </source>
</reference>
<dbReference type="InterPro" id="IPR002000">
    <property type="entry name" value="Lysosome-assoc_membr_glycop"/>
</dbReference>
<evidence type="ECO:0000256" key="4">
    <source>
        <dbReference type="ARBA" id="ARBA00022753"/>
    </source>
</evidence>
<dbReference type="PROSITE" id="PS51407">
    <property type="entry name" value="LAMP_3"/>
    <property type="match status" value="1"/>
</dbReference>
<feature type="domain" description="Lysosome-associated membrane glycoprotein 2-like luminal" evidence="12">
    <location>
        <begin position="183"/>
        <end position="327"/>
    </location>
</feature>
<evidence type="ECO:0000313" key="13">
    <source>
        <dbReference type="EMBL" id="KAK6323039.1"/>
    </source>
</evidence>
<keyword evidence="14" id="KW-1185">Reference proteome</keyword>
<accession>A0AAN8M5A4</accession>
<evidence type="ECO:0000259" key="12">
    <source>
        <dbReference type="Pfam" id="PF01299"/>
    </source>
</evidence>
<dbReference type="EMBL" id="JAGTTL010000004">
    <property type="protein sequence ID" value="KAK6323039.1"/>
    <property type="molecule type" value="Genomic_DNA"/>
</dbReference>
<gene>
    <name evidence="13" type="ORF">J4Q44_G00053780</name>
</gene>
<evidence type="ECO:0000256" key="6">
    <source>
        <dbReference type="ARBA" id="ARBA00023136"/>
    </source>
</evidence>
<evidence type="ECO:0000256" key="10">
    <source>
        <dbReference type="SAM" id="Phobius"/>
    </source>
</evidence>
<evidence type="ECO:0000256" key="3">
    <source>
        <dbReference type="ARBA" id="ARBA00022729"/>
    </source>
</evidence>
<proteinExistence type="inferred from homology"/>
<comment type="caution">
    <text evidence="8">Lacks conserved residue(s) required for the propagation of feature annotation.</text>
</comment>
<sequence length="382" mass="39717">MKKVLLFVFTLCAIVSALSSAQEVNKRSKPSASIFPPSQFGSTAKPSTTPTTPEPKTNTTTAAPTTTLTTTADPTTTANATTPAPTTANATTPAPTTANATTPAPTTANATTPAPTTANATTPAPTTANATTPAPTTANATTPAPTTANATTAAPTTANATTAAPTTTPTPKPEPTPPAKLTAGNYTLKSDKGLCLMAQVALQIRVEDTGKTGVFIIQPGMTKVEGGCEKSTANLTLTFKEGFITFMFNKNTTQNAVYVDTVSFNLSYPLTPGGNGKMSLPYTAKNGSLDLFLAKVGHSYSCKSESVFMGKGLYLDVTQDRMQAFNITKEWDFGTSDPCPADRPADYRVAIAVGIVLLILIIIVVVAYLLSRRKRADGYQSI</sequence>
<evidence type="ECO:0000256" key="1">
    <source>
        <dbReference type="ARBA" id="ARBA00004530"/>
    </source>
</evidence>
<dbReference type="Pfam" id="PF01299">
    <property type="entry name" value="Lamp2-like_luminal"/>
    <property type="match status" value="1"/>
</dbReference>
<dbReference type="GO" id="GO:0005765">
    <property type="term" value="C:lysosomal membrane"/>
    <property type="evidence" value="ECO:0007669"/>
    <property type="project" value="UniProtKB-SubCell"/>
</dbReference>
<organism evidence="13 14">
    <name type="scientific">Coregonus suidteri</name>
    <dbReference type="NCBI Taxonomy" id="861788"/>
    <lineage>
        <taxon>Eukaryota</taxon>
        <taxon>Metazoa</taxon>
        <taxon>Chordata</taxon>
        <taxon>Craniata</taxon>
        <taxon>Vertebrata</taxon>
        <taxon>Euteleostomi</taxon>
        <taxon>Actinopterygii</taxon>
        <taxon>Neopterygii</taxon>
        <taxon>Teleostei</taxon>
        <taxon>Protacanthopterygii</taxon>
        <taxon>Salmoniformes</taxon>
        <taxon>Salmonidae</taxon>
        <taxon>Coregoninae</taxon>
        <taxon>Coregonus</taxon>
    </lineage>
</organism>
<dbReference type="GO" id="GO:0005886">
    <property type="term" value="C:plasma membrane"/>
    <property type="evidence" value="ECO:0007669"/>
    <property type="project" value="TreeGrafter"/>
</dbReference>
<evidence type="ECO:0000256" key="5">
    <source>
        <dbReference type="ARBA" id="ARBA00022989"/>
    </source>
</evidence>
<feature type="disulfide bond" evidence="8">
    <location>
        <begin position="302"/>
        <end position="339"/>
    </location>
</feature>
<feature type="signal peptide" evidence="11">
    <location>
        <begin position="1"/>
        <end position="21"/>
    </location>
</feature>
<dbReference type="GO" id="GO:0031902">
    <property type="term" value="C:late endosome membrane"/>
    <property type="evidence" value="ECO:0007669"/>
    <property type="project" value="TreeGrafter"/>
</dbReference>
<dbReference type="PANTHER" id="PTHR11506">
    <property type="entry name" value="LYSOSOME-ASSOCIATED MEMBRANE GLYCOPROTEIN"/>
    <property type="match status" value="1"/>
</dbReference>
<protein>
    <recommendedName>
        <fullName evidence="12">Lysosome-associated membrane glycoprotein 2-like luminal domain-containing protein</fullName>
    </recommendedName>
</protein>
<keyword evidence="2 8" id="KW-0812">Transmembrane</keyword>
<comment type="caution">
    <text evidence="13">The sequence shown here is derived from an EMBL/GenBank/DDBJ whole genome shotgun (WGS) entry which is preliminary data.</text>
</comment>
<evidence type="ECO:0000256" key="7">
    <source>
        <dbReference type="ARBA" id="ARBA00023180"/>
    </source>
</evidence>
<dbReference type="Gene3D" id="2.40.160.110">
    <property type="match status" value="1"/>
</dbReference>
<comment type="similarity">
    <text evidence="8">Belongs to the LAMP family.</text>
</comment>
<evidence type="ECO:0000256" key="2">
    <source>
        <dbReference type="ARBA" id="ARBA00022692"/>
    </source>
</evidence>
<feature type="transmembrane region" description="Helical" evidence="10">
    <location>
        <begin position="349"/>
        <end position="370"/>
    </location>
</feature>